<evidence type="ECO:0000313" key="6">
    <source>
        <dbReference type="EMBL" id="GAB1319231.1"/>
    </source>
</evidence>
<keyword evidence="4" id="KW-0408">Iron</keyword>
<dbReference type="PANTHER" id="PTHR24303">
    <property type="entry name" value="HEME-BINDING MONOOXYGENASE FAMILY"/>
    <property type="match status" value="1"/>
</dbReference>
<accession>A0ABQ0GN91</accession>
<protein>
    <submittedName>
        <fullName evidence="6">Uncharacterized protein</fullName>
    </submittedName>
</protein>
<keyword evidence="7" id="KW-1185">Reference proteome</keyword>
<evidence type="ECO:0000313" key="7">
    <source>
        <dbReference type="Proteomes" id="UP001628179"/>
    </source>
</evidence>
<dbReference type="Pfam" id="PF00067">
    <property type="entry name" value="p450"/>
    <property type="match status" value="1"/>
</dbReference>
<evidence type="ECO:0000256" key="2">
    <source>
        <dbReference type="ARBA" id="ARBA00022723"/>
    </source>
</evidence>
<name>A0ABQ0GN91_9PEZI</name>
<reference evidence="6 7" key="1">
    <citation type="submission" date="2024-09" db="EMBL/GenBank/DDBJ databases">
        <title>Itraconazole resistance in Madurella fahalii resulting from another homologue of gene encoding cytochrome P450 14-alpha sterol demethylase (CYP51).</title>
        <authorList>
            <person name="Yoshioka I."/>
            <person name="Fahal A.H."/>
            <person name="Kaneko S."/>
            <person name="Yaguchi T."/>
        </authorList>
    </citation>
    <scope>NUCLEOTIDE SEQUENCE [LARGE SCALE GENOMIC DNA]</scope>
    <source>
        <strain evidence="6 7">IFM 68171</strain>
    </source>
</reference>
<dbReference type="InterPro" id="IPR002401">
    <property type="entry name" value="Cyt_P450_E_grp-I"/>
</dbReference>
<dbReference type="PANTHER" id="PTHR24303:SF31">
    <property type="entry name" value="CYTOCHROME P450 307A1-RELATED"/>
    <property type="match status" value="1"/>
</dbReference>
<dbReference type="Gene3D" id="1.10.630.10">
    <property type="entry name" value="Cytochrome P450"/>
    <property type="match status" value="1"/>
</dbReference>
<organism evidence="6 7">
    <name type="scientific">Madurella fahalii</name>
    <dbReference type="NCBI Taxonomy" id="1157608"/>
    <lineage>
        <taxon>Eukaryota</taxon>
        <taxon>Fungi</taxon>
        <taxon>Dikarya</taxon>
        <taxon>Ascomycota</taxon>
        <taxon>Pezizomycotina</taxon>
        <taxon>Sordariomycetes</taxon>
        <taxon>Sordariomycetidae</taxon>
        <taxon>Sordariales</taxon>
        <taxon>Sordariales incertae sedis</taxon>
        <taxon>Madurella</taxon>
    </lineage>
</organism>
<dbReference type="GeneID" id="98180183"/>
<comment type="caution">
    <text evidence="6">The sequence shown here is derived from an EMBL/GenBank/DDBJ whole genome shotgun (WGS) entry which is preliminary data.</text>
</comment>
<dbReference type="InterPro" id="IPR001128">
    <property type="entry name" value="Cyt_P450"/>
</dbReference>
<keyword evidence="2" id="KW-0479">Metal-binding</keyword>
<keyword evidence="3" id="KW-0560">Oxidoreductase</keyword>
<evidence type="ECO:0000256" key="4">
    <source>
        <dbReference type="ARBA" id="ARBA00023004"/>
    </source>
</evidence>
<dbReference type="SUPFAM" id="SSF48264">
    <property type="entry name" value="Cytochrome P450"/>
    <property type="match status" value="1"/>
</dbReference>
<evidence type="ECO:0000256" key="1">
    <source>
        <dbReference type="ARBA" id="ARBA00001971"/>
    </source>
</evidence>
<gene>
    <name evidence="6" type="ORF">MFIFM68171_09441</name>
</gene>
<sequence>MRAFTGVGLTRYAWSAGHPTETNQELAWFRKEWEECVPAGALVEAVRHGEVDKTSALQTLDEMLFANLDVTLGAISWALVLLASHVTAQNTLRAEIRAVRDGGSWENYLSYGGTLLAAVVLESARIRPLAGFSVPPAALSDRVVGRYVVPKGTSFIVDVQALNVAHPAWGEDGDVFRPERWLEEKSNGNPATNILKLTGDSLPSFLSDIPFQELPQYFKDAAAITLFRGYEYL</sequence>
<dbReference type="Proteomes" id="UP001628179">
    <property type="component" value="Unassembled WGS sequence"/>
</dbReference>
<dbReference type="RefSeq" id="XP_070920961.1">
    <property type="nucleotide sequence ID" value="XM_071064860.1"/>
</dbReference>
<evidence type="ECO:0000256" key="5">
    <source>
        <dbReference type="ARBA" id="ARBA00023033"/>
    </source>
</evidence>
<proteinExistence type="predicted"/>
<dbReference type="PRINTS" id="PR00463">
    <property type="entry name" value="EP450I"/>
</dbReference>
<comment type="cofactor">
    <cofactor evidence="1">
        <name>heme</name>
        <dbReference type="ChEBI" id="CHEBI:30413"/>
    </cofactor>
</comment>
<keyword evidence="5" id="KW-0503">Monooxygenase</keyword>
<evidence type="ECO:0000256" key="3">
    <source>
        <dbReference type="ARBA" id="ARBA00023002"/>
    </source>
</evidence>
<dbReference type="InterPro" id="IPR036396">
    <property type="entry name" value="Cyt_P450_sf"/>
</dbReference>
<dbReference type="EMBL" id="BAAFSV010000005">
    <property type="protein sequence ID" value="GAB1319231.1"/>
    <property type="molecule type" value="Genomic_DNA"/>
</dbReference>